<feature type="region of interest" description="Disordered" evidence="1">
    <location>
        <begin position="49"/>
        <end position="98"/>
    </location>
</feature>
<sequence>MVKLSVHTMLFYSVFGLYTINRSSKQKRTSITSACSCCADLSVPSIPASRLPPKPSLETAEATPSKGPSRVPLLAKPSRKHPTRLQYPNEDSADHHAPPYLRNYSTCVNLPLKDTADLQDLDIPHVISDQALSNGSLLCTTSSMTTPQKMISQTVKPEHDLHLFIDDHVDDQYCECNKDGSCDQTRFDGKVGKLTNMLKMITFPDGAERMKRNHQQKQNYMGR</sequence>
<evidence type="ECO:0000256" key="1">
    <source>
        <dbReference type="SAM" id="MobiDB-lite"/>
    </source>
</evidence>
<name>A0ABY7EFT8_MYAAR</name>
<gene>
    <name evidence="2" type="ORF">MAR_017745</name>
</gene>
<proteinExistence type="predicted"/>
<protein>
    <submittedName>
        <fullName evidence="2">Uncharacterized protein</fullName>
    </submittedName>
</protein>
<accession>A0ABY7EFT8</accession>
<reference evidence="2" key="1">
    <citation type="submission" date="2022-11" db="EMBL/GenBank/DDBJ databases">
        <title>Centuries of genome instability and evolution in soft-shell clam transmissible cancer (bioRxiv).</title>
        <authorList>
            <person name="Hart S.F.M."/>
            <person name="Yonemitsu M.A."/>
            <person name="Giersch R.M."/>
            <person name="Beal B.F."/>
            <person name="Arriagada G."/>
            <person name="Davis B.W."/>
            <person name="Ostrander E.A."/>
            <person name="Goff S.P."/>
            <person name="Metzger M.J."/>
        </authorList>
    </citation>
    <scope>NUCLEOTIDE SEQUENCE</scope>
    <source>
        <strain evidence="2">MELC-2E11</strain>
        <tissue evidence="2">Siphon/mantle</tissue>
    </source>
</reference>
<dbReference type="Proteomes" id="UP001164746">
    <property type="component" value="Chromosome 6"/>
</dbReference>
<dbReference type="EMBL" id="CP111017">
    <property type="protein sequence ID" value="WAR07787.1"/>
    <property type="molecule type" value="Genomic_DNA"/>
</dbReference>
<organism evidence="2 3">
    <name type="scientific">Mya arenaria</name>
    <name type="common">Soft-shell clam</name>
    <dbReference type="NCBI Taxonomy" id="6604"/>
    <lineage>
        <taxon>Eukaryota</taxon>
        <taxon>Metazoa</taxon>
        <taxon>Spiralia</taxon>
        <taxon>Lophotrochozoa</taxon>
        <taxon>Mollusca</taxon>
        <taxon>Bivalvia</taxon>
        <taxon>Autobranchia</taxon>
        <taxon>Heteroconchia</taxon>
        <taxon>Euheterodonta</taxon>
        <taxon>Imparidentia</taxon>
        <taxon>Neoheterodontei</taxon>
        <taxon>Myida</taxon>
        <taxon>Myoidea</taxon>
        <taxon>Myidae</taxon>
        <taxon>Mya</taxon>
    </lineage>
</organism>
<evidence type="ECO:0000313" key="2">
    <source>
        <dbReference type="EMBL" id="WAR07787.1"/>
    </source>
</evidence>
<keyword evidence="3" id="KW-1185">Reference proteome</keyword>
<evidence type="ECO:0000313" key="3">
    <source>
        <dbReference type="Proteomes" id="UP001164746"/>
    </source>
</evidence>